<dbReference type="KEGG" id="gaw:V144x_54120"/>
<proteinExistence type="predicted"/>
<dbReference type="AlphaFoldDB" id="A0A517W3S4"/>
<dbReference type="Proteomes" id="UP000318704">
    <property type="component" value="Chromosome"/>
</dbReference>
<name>A0A517W3S4_9PLAN</name>
<gene>
    <name evidence="1" type="ORF">V144x_54120</name>
</gene>
<sequence>MSRQISIGYQEAIGEAIIEIEIPAPYYLFGTQQTSKRFWSLPDWQNIGIKHLSELGESDPIYFIGWDMLADLSNEIRLFQDNIETIEFYLEIKTSWLAHLIYCYNLLKMTAPRTSIPSFEIG</sequence>
<organism evidence="1 2">
    <name type="scientific">Gimesia aquarii</name>
    <dbReference type="NCBI Taxonomy" id="2527964"/>
    <lineage>
        <taxon>Bacteria</taxon>
        <taxon>Pseudomonadati</taxon>
        <taxon>Planctomycetota</taxon>
        <taxon>Planctomycetia</taxon>
        <taxon>Planctomycetales</taxon>
        <taxon>Planctomycetaceae</taxon>
        <taxon>Gimesia</taxon>
    </lineage>
</organism>
<reference evidence="1 2" key="1">
    <citation type="submission" date="2019-03" db="EMBL/GenBank/DDBJ databases">
        <title>Deep-cultivation of Planctomycetes and their phenomic and genomic characterization uncovers novel biology.</title>
        <authorList>
            <person name="Wiegand S."/>
            <person name="Jogler M."/>
            <person name="Boedeker C."/>
            <person name="Pinto D."/>
            <person name="Vollmers J."/>
            <person name="Rivas-Marin E."/>
            <person name="Kohn T."/>
            <person name="Peeters S.H."/>
            <person name="Heuer A."/>
            <person name="Rast P."/>
            <person name="Oberbeckmann S."/>
            <person name="Bunk B."/>
            <person name="Jeske O."/>
            <person name="Meyerdierks A."/>
            <person name="Storesund J.E."/>
            <person name="Kallscheuer N."/>
            <person name="Luecker S."/>
            <person name="Lage O.M."/>
            <person name="Pohl T."/>
            <person name="Merkel B.J."/>
            <person name="Hornburger P."/>
            <person name="Mueller R.-W."/>
            <person name="Bruemmer F."/>
            <person name="Labrenz M."/>
            <person name="Spormann A.M."/>
            <person name="Op den Camp H."/>
            <person name="Overmann J."/>
            <person name="Amann R."/>
            <person name="Jetten M.S.M."/>
            <person name="Mascher T."/>
            <person name="Medema M.H."/>
            <person name="Devos D.P."/>
            <person name="Kaster A.-K."/>
            <person name="Ovreas L."/>
            <person name="Rohde M."/>
            <person name="Galperin M.Y."/>
            <person name="Jogler C."/>
        </authorList>
    </citation>
    <scope>NUCLEOTIDE SEQUENCE [LARGE SCALE GENOMIC DNA]</scope>
    <source>
        <strain evidence="1 2">V144</strain>
    </source>
</reference>
<dbReference type="EMBL" id="CP037920">
    <property type="protein sequence ID" value="QDT99898.1"/>
    <property type="molecule type" value="Genomic_DNA"/>
</dbReference>
<evidence type="ECO:0000313" key="2">
    <source>
        <dbReference type="Proteomes" id="UP000318704"/>
    </source>
</evidence>
<accession>A0A517W3S4</accession>
<evidence type="ECO:0000313" key="1">
    <source>
        <dbReference type="EMBL" id="QDT99898.1"/>
    </source>
</evidence>
<dbReference type="RefSeq" id="WP_144989811.1">
    <property type="nucleotide sequence ID" value="NZ_CP037920.1"/>
</dbReference>
<protein>
    <submittedName>
        <fullName evidence="1">Uncharacterized protein</fullName>
    </submittedName>
</protein>